<comment type="similarity">
    <text evidence="1">Belongs to the 4-hydroxybenzoyl-CoA thioesterase family.</text>
</comment>
<dbReference type="Gene3D" id="3.10.129.10">
    <property type="entry name" value="Hotdog Thioesterase"/>
    <property type="match status" value="1"/>
</dbReference>
<dbReference type="InterPro" id="IPR006684">
    <property type="entry name" value="YbgC/YbaW"/>
</dbReference>
<evidence type="ECO:0000313" key="3">
    <source>
        <dbReference type="EMBL" id="QAT42202.1"/>
    </source>
</evidence>
<evidence type="ECO:0000256" key="1">
    <source>
        <dbReference type="ARBA" id="ARBA00005953"/>
    </source>
</evidence>
<sequence length="139" mass="16083">MKKYETEIRVIYADTDAMGIVYHTNYIKWFEAGRNELLRQIGYPYSRLEEEGIWLPVIAVTCEYKHPGKYDDILLIKSWVKELRAATVLMGYEIFRKETGELLVTGTTKHGITSPELKPVRLKKVNPTLYDRLAEDLGG</sequence>
<dbReference type="Pfam" id="PF13279">
    <property type="entry name" value="4HBT_2"/>
    <property type="match status" value="1"/>
</dbReference>
<proteinExistence type="inferred from homology"/>
<keyword evidence="4" id="KW-1185">Reference proteome</keyword>
<gene>
    <name evidence="3" type="ORF">EQM06_02565</name>
</gene>
<dbReference type="AlphaFoldDB" id="A0A410PTA6"/>
<dbReference type="InterPro" id="IPR029069">
    <property type="entry name" value="HotDog_dom_sf"/>
</dbReference>
<dbReference type="SUPFAM" id="SSF54637">
    <property type="entry name" value="Thioesterase/thiol ester dehydrase-isomerase"/>
    <property type="match status" value="1"/>
</dbReference>
<accession>A0A410PTA6</accession>
<dbReference type="RefSeq" id="WP_128744856.1">
    <property type="nucleotide sequence ID" value="NZ_CP035281.1"/>
</dbReference>
<dbReference type="PANTHER" id="PTHR31793:SF27">
    <property type="entry name" value="NOVEL THIOESTERASE SUPERFAMILY DOMAIN AND SAPOSIN A-TYPE DOMAIN CONTAINING PROTEIN (0610012H03RIK)"/>
    <property type="match status" value="1"/>
</dbReference>
<protein>
    <submittedName>
        <fullName evidence="3">Acyl-CoA thioesterase</fullName>
    </submittedName>
</protein>
<reference evidence="3 4" key="1">
    <citation type="submission" date="2019-01" db="EMBL/GenBank/DDBJ databases">
        <title>Draft genomes of a novel of Aminipila strains.</title>
        <authorList>
            <person name="Ma S."/>
        </authorList>
    </citation>
    <scope>NUCLEOTIDE SEQUENCE [LARGE SCALE GENOMIC DNA]</scope>
    <source>
        <strain evidence="4">JN-39</strain>
    </source>
</reference>
<keyword evidence="2" id="KW-0378">Hydrolase</keyword>
<dbReference type="OrthoDB" id="9800856at2"/>
<dbReference type="PROSITE" id="PS01328">
    <property type="entry name" value="4HBCOA_THIOESTERASE"/>
    <property type="match status" value="1"/>
</dbReference>
<dbReference type="Proteomes" id="UP000287601">
    <property type="component" value="Chromosome"/>
</dbReference>
<dbReference type="InterPro" id="IPR008272">
    <property type="entry name" value="HB-CoA_thioesterase_AS"/>
</dbReference>
<dbReference type="PIRSF" id="PIRSF003230">
    <property type="entry name" value="YbgC"/>
    <property type="match status" value="1"/>
</dbReference>
<dbReference type="GO" id="GO:0047617">
    <property type="term" value="F:fatty acyl-CoA hydrolase activity"/>
    <property type="evidence" value="ECO:0007669"/>
    <property type="project" value="TreeGrafter"/>
</dbReference>
<evidence type="ECO:0000313" key="4">
    <source>
        <dbReference type="Proteomes" id="UP000287601"/>
    </source>
</evidence>
<name>A0A410PTA6_9FIRM</name>
<organism evidence="3 4">
    <name type="scientific">Aminipila luticellarii</name>
    <dbReference type="NCBI Taxonomy" id="2507160"/>
    <lineage>
        <taxon>Bacteria</taxon>
        <taxon>Bacillati</taxon>
        <taxon>Bacillota</taxon>
        <taxon>Clostridia</taxon>
        <taxon>Peptostreptococcales</taxon>
        <taxon>Anaerovoracaceae</taxon>
        <taxon>Aminipila</taxon>
    </lineage>
</organism>
<dbReference type="EMBL" id="CP035281">
    <property type="protein sequence ID" value="QAT42202.1"/>
    <property type="molecule type" value="Genomic_DNA"/>
</dbReference>
<dbReference type="CDD" id="cd00586">
    <property type="entry name" value="4HBT"/>
    <property type="match status" value="1"/>
</dbReference>
<dbReference type="InterPro" id="IPR050563">
    <property type="entry name" value="4-hydroxybenzoyl-CoA_TE"/>
</dbReference>
<dbReference type="NCBIfam" id="TIGR00051">
    <property type="entry name" value="YbgC/FadM family acyl-CoA thioesterase"/>
    <property type="match status" value="1"/>
</dbReference>
<dbReference type="KEGG" id="amij:EQM06_02565"/>
<dbReference type="PANTHER" id="PTHR31793">
    <property type="entry name" value="4-HYDROXYBENZOYL-COA THIOESTERASE FAMILY MEMBER"/>
    <property type="match status" value="1"/>
</dbReference>
<evidence type="ECO:0000256" key="2">
    <source>
        <dbReference type="ARBA" id="ARBA00022801"/>
    </source>
</evidence>